<dbReference type="Proteomes" id="UP000242849">
    <property type="component" value="Unassembled WGS sequence"/>
</dbReference>
<reference evidence="2" key="1">
    <citation type="submission" date="2016-10" db="EMBL/GenBank/DDBJ databases">
        <authorList>
            <person name="Varghese N."/>
            <person name="Submissions S."/>
        </authorList>
    </citation>
    <scope>NUCLEOTIDE SEQUENCE [LARGE SCALE GENOMIC DNA]</scope>
    <source>
        <strain evidence="2">DSM 12111</strain>
    </source>
</reference>
<protein>
    <submittedName>
        <fullName evidence="1">Uncharacterized protein</fullName>
    </submittedName>
</protein>
<name>A0A1H5LRD8_PSEAG</name>
<gene>
    <name evidence="1" type="ORF">SAMN05421553_5123</name>
</gene>
<dbReference type="EMBL" id="FNSC01000003">
    <property type="protein sequence ID" value="SEE79589.1"/>
    <property type="molecule type" value="Genomic_DNA"/>
</dbReference>
<sequence length="93" mass="9910">MAKPYPILPASVLDELNDLNGALGAYDALMTAWINQTLTDGPAGDPKHFAAGCQFLLRPILEGFQSIESQASAFREMGVVGVCTLGESDQEKP</sequence>
<dbReference type="AlphaFoldDB" id="A0A1H5LRD8"/>
<keyword evidence="2" id="KW-1185">Reference proteome</keyword>
<dbReference type="OrthoDB" id="6939026at2"/>
<organism evidence="1 2">
    <name type="scientific">Pseudomonas anguilliseptica</name>
    <dbReference type="NCBI Taxonomy" id="53406"/>
    <lineage>
        <taxon>Bacteria</taxon>
        <taxon>Pseudomonadati</taxon>
        <taxon>Pseudomonadota</taxon>
        <taxon>Gammaproteobacteria</taxon>
        <taxon>Pseudomonadales</taxon>
        <taxon>Pseudomonadaceae</taxon>
        <taxon>Pseudomonas</taxon>
    </lineage>
</organism>
<evidence type="ECO:0000313" key="1">
    <source>
        <dbReference type="EMBL" id="SEE79589.1"/>
    </source>
</evidence>
<accession>A0A1H5LRD8</accession>
<dbReference type="RefSeq" id="WP_090387995.1">
    <property type="nucleotide sequence ID" value="NZ_FNSC01000003.1"/>
</dbReference>
<evidence type="ECO:0000313" key="2">
    <source>
        <dbReference type="Proteomes" id="UP000242849"/>
    </source>
</evidence>
<proteinExistence type="predicted"/>